<evidence type="ECO:0000256" key="3">
    <source>
        <dbReference type="ARBA" id="ARBA00022729"/>
    </source>
</evidence>
<dbReference type="Gene3D" id="2.60.120.1190">
    <property type="match status" value="1"/>
</dbReference>
<comment type="subcellular location">
    <subcellularLocation>
        <location evidence="1">Membrane</location>
        <topology evidence="1">Single-pass type I membrane protein</topology>
    </subcellularLocation>
</comment>
<dbReference type="AlphaFoldDB" id="A0A2V2LF79"/>
<evidence type="ECO:0000256" key="4">
    <source>
        <dbReference type="ARBA" id="ARBA00022989"/>
    </source>
</evidence>
<evidence type="ECO:0000256" key="5">
    <source>
        <dbReference type="ARBA" id="ARBA00023136"/>
    </source>
</evidence>
<evidence type="ECO:0000256" key="9">
    <source>
        <dbReference type="SAM" id="SignalP"/>
    </source>
</evidence>
<feature type="signal peptide" evidence="9">
    <location>
        <begin position="1"/>
        <end position="24"/>
    </location>
</feature>
<dbReference type="OrthoDB" id="7864980at2"/>
<evidence type="ECO:0000313" key="12">
    <source>
        <dbReference type="Proteomes" id="UP000245680"/>
    </source>
</evidence>
<feature type="transmembrane region" description="Helical" evidence="8">
    <location>
        <begin position="194"/>
        <end position="213"/>
    </location>
</feature>
<accession>A0A2V2LF79</accession>
<keyword evidence="3 9" id="KW-0732">Signal</keyword>
<dbReference type="Proteomes" id="UP000245680">
    <property type="component" value="Unassembled WGS sequence"/>
</dbReference>
<evidence type="ECO:0000256" key="6">
    <source>
        <dbReference type="ARBA" id="ARBA00023157"/>
    </source>
</evidence>
<evidence type="ECO:0000256" key="2">
    <source>
        <dbReference type="ARBA" id="ARBA00022692"/>
    </source>
</evidence>
<dbReference type="RefSeq" id="WP_109812117.1">
    <property type="nucleotide sequence ID" value="NZ_QGKU01000039.1"/>
</dbReference>
<evidence type="ECO:0000256" key="7">
    <source>
        <dbReference type="ARBA" id="ARBA00023180"/>
    </source>
</evidence>
<comment type="caution">
    <text evidence="11">The sequence shown here is derived from an EMBL/GenBank/DDBJ whole genome shotgun (WGS) entry which is preliminary data.</text>
</comment>
<evidence type="ECO:0000259" key="10">
    <source>
        <dbReference type="Pfam" id="PF21114"/>
    </source>
</evidence>
<sequence length="221" mass="22517">MSLRFVLPFLACAALAVAGTTASAAQVTPVSYDMLNGGTGSFVYRDESYTGGTGNPAVSYAQLTGGLGDLTDGVIATQNWNAGGGANLPYVGWLNTSAPNPTVTFRFDQVYDFSGIVAHVDDSNGAGGVAPPQSIGVAGAGTFNVADPANGAPFSVTMVLGSLVTDTIDVTFNHRIGWIMVSEVQFFGTPTSAVPVPAALPLLGAGLGALGFLRRRKRAVA</sequence>
<dbReference type="InterPro" id="IPR022472">
    <property type="entry name" value="VPLPA-CTERM"/>
</dbReference>
<feature type="chain" id="PRO_5015874574" evidence="9">
    <location>
        <begin position="25"/>
        <end position="221"/>
    </location>
</feature>
<dbReference type="EMBL" id="QGKU01000039">
    <property type="protein sequence ID" value="PWR02164.1"/>
    <property type="molecule type" value="Genomic_DNA"/>
</dbReference>
<dbReference type="NCBIfam" id="TIGR03370">
    <property type="entry name" value="VPLPA-CTERM"/>
    <property type="match status" value="1"/>
</dbReference>
<evidence type="ECO:0000256" key="8">
    <source>
        <dbReference type="SAM" id="Phobius"/>
    </source>
</evidence>
<keyword evidence="7" id="KW-0325">Glycoprotein</keyword>
<keyword evidence="4 8" id="KW-1133">Transmembrane helix</keyword>
<keyword evidence="5 8" id="KW-0472">Membrane</keyword>
<organism evidence="11 12">
    <name type="scientific">Meridianimarinicoccus roseus</name>
    <dbReference type="NCBI Taxonomy" id="2072018"/>
    <lineage>
        <taxon>Bacteria</taxon>
        <taxon>Pseudomonadati</taxon>
        <taxon>Pseudomonadota</taxon>
        <taxon>Alphaproteobacteria</taxon>
        <taxon>Rhodobacterales</taxon>
        <taxon>Paracoccaceae</taxon>
        <taxon>Meridianimarinicoccus</taxon>
    </lineage>
</organism>
<dbReference type="NCBIfam" id="TIGR02595">
    <property type="entry name" value="PEP_CTERM"/>
    <property type="match status" value="1"/>
</dbReference>
<feature type="domain" description="Discoidin" evidence="10">
    <location>
        <begin position="30"/>
        <end position="121"/>
    </location>
</feature>
<evidence type="ECO:0000256" key="1">
    <source>
        <dbReference type="ARBA" id="ARBA00004479"/>
    </source>
</evidence>
<reference evidence="11 12" key="1">
    <citation type="submission" date="2018-05" db="EMBL/GenBank/DDBJ databases">
        <title>Rhodobacteraceae gen. nov., sp. nov. isolated from sea water.</title>
        <authorList>
            <person name="Ren Y."/>
        </authorList>
    </citation>
    <scope>NUCLEOTIDE SEQUENCE [LARGE SCALE GENOMIC DNA]</scope>
    <source>
        <strain evidence="11 12">TG-679</strain>
    </source>
</reference>
<dbReference type="GO" id="GO:0016020">
    <property type="term" value="C:membrane"/>
    <property type="evidence" value="ECO:0007669"/>
    <property type="project" value="UniProtKB-SubCell"/>
</dbReference>
<dbReference type="InterPro" id="IPR013424">
    <property type="entry name" value="Ice-binding_C"/>
</dbReference>
<evidence type="ECO:0000313" key="11">
    <source>
        <dbReference type="EMBL" id="PWR02164.1"/>
    </source>
</evidence>
<protein>
    <submittedName>
        <fullName evidence="11">PEP-CTERM sorting domain-containing protein</fullName>
    </submittedName>
</protein>
<dbReference type="Pfam" id="PF21114">
    <property type="entry name" value="DDR1-2_DS-like"/>
    <property type="match status" value="1"/>
</dbReference>
<name>A0A2V2LF79_9RHOB</name>
<proteinExistence type="predicted"/>
<keyword evidence="2 8" id="KW-0812">Transmembrane</keyword>
<keyword evidence="6" id="KW-1015">Disulfide bond</keyword>
<keyword evidence="12" id="KW-1185">Reference proteome</keyword>
<gene>
    <name evidence="11" type="ORF">DKT77_12900</name>
</gene>
<dbReference type="InterPro" id="IPR048525">
    <property type="entry name" value="DDR1-2_DS-like"/>
</dbReference>